<feature type="domain" description="BHLH" evidence="7">
    <location>
        <begin position="46"/>
        <end position="95"/>
    </location>
</feature>
<evidence type="ECO:0000256" key="3">
    <source>
        <dbReference type="ARBA" id="ARBA00023163"/>
    </source>
</evidence>
<evidence type="ECO:0000256" key="6">
    <source>
        <dbReference type="SAM" id="MobiDB-lite"/>
    </source>
</evidence>
<evidence type="ECO:0000256" key="4">
    <source>
        <dbReference type="ARBA" id="ARBA00023242"/>
    </source>
</evidence>
<dbReference type="GO" id="GO:0005634">
    <property type="term" value="C:nucleus"/>
    <property type="evidence" value="ECO:0007669"/>
    <property type="project" value="UniProtKB-SubCell"/>
</dbReference>
<comment type="caution">
    <text evidence="8">The sequence shown here is derived from an EMBL/GenBank/DDBJ whole genome shotgun (WGS) entry which is preliminary data.</text>
</comment>
<feature type="compositionally biased region" description="Basic and acidic residues" evidence="6">
    <location>
        <begin position="43"/>
        <end position="63"/>
    </location>
</feature>
<accession>A0A5N5IDP3</accession>
<dbReference type="AlphaFoldDB" id="A0A5N5IDP3"/>
<evidence type="ECO:0000259" key="7">
    <source>
        <dbReference type="PROSITE" id="PS50888"/>
    </source>
</evidence>
<proteinExistence type="predicted"/>
<dbReference type="GO" id="GO:0046983">
    <property type="term" value="F:protein dimerization activity"/>
    <property type="evidence" value="ECO:0007669"/>
    <property type="project" value="InterPro"/>
</dbReference>
<dbReference type="PROSITE" id="PS50888">
    <property type="entry name" value="BHLH"/>
    <property type="match status" value="1"/>
</dbReference>
<gene>
    <name evidence="8" type="ORF">D8674_027235</name>
</gene>
<dbReference type="GO" id="GO:0003700">
    <property type="term" value="F:DNA-binding transcription factor activity"/>
    <property type="evidence" value="ECO:0007669"/>
    <property type="project" value="InterPro"/>
</dbReference>
<dbReference type="InterPro" id="IPR045084">
    <property type="entry name" value="AIB/MYC-like"/>
</dbReference>
<dbReference type="InterPro" id="IPR011598">
    <property type="entry name" value="bHLH_dom"/>
</dbReference>
<keyword evidence="4 5" id="KW-0539">Nucleus</keyword>
<dbReference type="SMART" id="SM00353">
    <property type="entry name" value="HLH"/>
    <property type="match status" value="1"/>
</dbReference>
<dbReference type="PANTHER" id="PTHR11514:SF53">
    <property type="entry name" value="TRANSCRIPTION FACTOR BHLH3"/>
    <property type="match status" value="1"/>
</dbReference>
<name>A0A5N5IDP3_9ROSA</name>
<feature type="compositionally biased region" description="Basic and acidic residues" evidence="6">
    <location>
        <begin position="20"/>
        <end position="33"/>
    </location>
</feature>
<organism evidence="8 9">
    <name type="scientific">Pyrus ussuriensis x Pyrus communis</name>
    <dbReference type="NCBI Taxonomy" id="2448454"/>
    <lineage>
        <taxon>Eukaryota</taxon>
        <taxon>Viridiplantae</taxon>
        <taxon>Streptophyta</taxon>
        <taxon>Embryophyta</taxon>
        <taxon>Tracheophyta</taxon>
        <taxon>Spermatophyta</taxon>
        <taxon>Magnoliopsida</taxon>
        <taxon>eudicotyledons</taxon>
        <taxon>Gunneridae</taxon>
        <taxon>Pentapetalae</taxon>
        <taxon>rosids</taxon>
        <taxon>fabids</taxon>
        <taxon>Rosales</taxon>
        <taxon>Rosaceae</taxon>
        <taxon>Amygdaloideae</taxon>
        <taxon>Maleae</taxon>
        <taxon>Pyrus</taxon>
    </lineage>
</organism>
<reference evidence="8 9" key="1">
    <citation type="submission" date="2019-09" db="EMBL/GenBank/DDBJ databases">
        <authorList>
            <person name="Ou C."/>
        </authorList>
    </citation>
    <scope>NUCLEOTIDE SEQUENCE [LARGE SCALE GENOMIC DNA]</scope>
    <source>
        <strain evidence="8">S2</strain>
        <tissue evidence="8">Leaf</tissue>
    </source>
</reference>
<dbReference type="EMBL" id="SMOL01000004">
    <property type="protein sequence ID" value="KAB2636701.1"/>
    <property type="molecule type" value="Genomic_DNA"/>
</dbReference>
<evidence type="ECO:0000256" key="5">
    <source>
        <dbReference type="RuleBase" id="RU369104"/>
    </source>
</evidence>
<dbReference type="Proteomes" id="UP000327157">
    <property type="component" value="Chromosome 5"/>
</dbReference>
<dbReference type="PANTHER" id="PTHR11514">
    <property type="entry name" value="MYC"/>
    <property type="match status" value="1"/>
</dbReference>
<reference evidence="9" key="2">
    <citation type="submission" date="2019-10" db="EMBL/GenBank/DDBJ databases">
        <title>A de novo genome assembly of a pear dwarfing rootstock.</title>
        <authorList>
            <person name="Wang F."/>
            <person name="Wang J."/>
            <person name="Li S."/>
            <person name="Zhang Y."/>
            <person name="Fang M."/>
            <person name="Ma L."/>
            <person name="Zhao Y."/>
            <person name="Jiang S."/>
        </authorList>
    </citation>
    <scope>NUCLEOTIDE SEQUENCE [LARGE SCALE GENOMIC DNA]</scope>
</reference>
<dbReference type="InterPro" id="IPR036638">
    <property type="entry name" value="HLH_DNA-bd_sf"/>
</dbReference>
<evidence type="ECO:0000313" key="9">
    <source>
        <dbReference type="Proteomes" id="UP000327157"/>
    </source>
</evidence>
<dbReference type="Gene3D" id="4.10.280.10">
    <property type="entry name" value="Helix-loop-helix DNA-binding domain"/>
    <property type="match status" value="1"/>
</dbReference>
<reference evidence="8 9" key="3">
    <citation type="submission" date="2019-11" db="EMBL/GenBank/DDBJ databases">
        <title>A de novo genome assembly of a pear dwarfing rootstock.</title>
        <authorList>
            <person name="Wang F."/>
            <person name="Wang J."/>
            <person name="Li S."/>
            <person name="Zhang Y."/>
            <person name="Fang M."/>
            <person name="Ma L."/>
            <person name="Zhao Y."/>
            <person name="Jiang S."/>
        </authorList>
    </citation>
    <scope>NUCLEOTIDE SEQUENCE [LARGE SCALE GENOMIC DNA]</scope>
    <source>
        <strain evidence="8">S2</strain>
        <tissue evidence="8">Leaf</tissue>
    </source>
</reference>
<dbReference type="GO" id="GO:0000976">
    <property type="term" value="F:transcription cis-regulatory region binding"/>
    <property type="evidence" value="ECO:0007669"/>
    <property type="project" value="TreeGrafter"/>
</dbReference>
<dbReference type="Pfam" id="PF00010">
    <property type="entry name" value="HLH"/>
    <property type="match status" value="1"/>
</dbReference>
<evidence type="ECO:0000256" key="2">
    <source>
        <dbReference type="ARBA" id="ARBA00023015"/>
    </source>
</evidence>
<keyword evidence="9" id="KW-1185">Reference proteome</keyword>
<sequence>MNQMVVDGFNVQTRVSSSELLKDESSAQIDERKPRKRGRKPANGREEPLNQVEAERRRREKPNQRYYALRAVVPNISKMDKASLLGDAITYISRMQL</sequence>
<protein>
    <recommendedName>
        <fullName evidence="5">Transcription factor</fullName>
        <shortName evidence="5">bHLH transcription factor</shortName>
    </recommendedName>
    <alternativeName>
        <fullName evidence="5">Basic helix-loop-helix protein</fullName>
    </alternativeName>
</protein>
<dbReference type="OrthoDB" id="1926382at2759"/>
<evidence type="ECO:0000313" key="8">
    <source>
        <dbReference type="EMBL" id="KAB2636701.1"/>
    </source>
</evidence>
<keyword evidence="3 5" id="KW-0804">Transcription</keyword>
<feature type="region of interest" description="Disordered" evidence="6">
    <location>
        <begin position="16"/>
        <end position="64"/>
    </location>
</feature>
<comment type="subcellular location">
    <subcellularLocation>
        <location evidence="1 5">Nucleus</location>
    </subcellularLocation>
</comment>
<keyword evidence="2 5" id="KW-0805">Transcription regulation</keyword>
<evidence type="ECO:0000256" key="1">
    <source>
        <dbReference type="ARBA" id="ARBA00004123"/>
    </source>
</evidence>
<dbReference type="SUPFAM" id="SSF47459">
    <property type="entry name" value="HLH, helix-loop-helix DNA-binding domain"/>
    <property type="match status" value="1"/>
</dbReference>